<evidence type="ECO:0000256" key="8">
    <source>
        <dbReference type="ARBA" id="ARBA00023136"/>
    </source>
</evidence>
<feature type="transmembrane region" description="Helical" evidence="11">
    <location>
        <begin position="314"/>
        <end position="332"/>
    </location>
</feature>
<feature type="transmembrane region" description="Helical" evidence="11">
    <location>
        <begin position="89"/>
        <end position="112"/>
    </location>
</feature>
<keyword evidence="7 11" id="KW-1133">Transmembrane helix</keyword>
<feature type="domain" description="Cytochrome c assembly protein" evidence="12">
    <location>
        <begin position="90"/>
        <end position="297"/>
    </location>
</feature>
<feature type="transmembrane region" description="Helical" evidence="11">
    <location>
        <begin position="396"/>
        <end position="415"/>
    </location>
</feature>
<keyword evidence="4" id="KW-0997">Cell inner membrane</keyword>
<dbReference type="RefSeq" id="WP_209692232.1">
    <property type="nucleotide sequence ID" value="NZ_BAAAVU010000028.1"/>
</dbReference>
<dbReference type="PRINTS" id="PR01411">
    <property type="entry name" value="CCMFBIOGNSIS"/>
</dbReference>
<keyword evidence="3" id="KW-1003">Cell membrane</keyword>
<keyword evidence="8 11" id="KW-0472">Membrane</keyword>
<comment type="similarity">
    <text evidence="2">Belongs to the CcmF/CycK/Ccl1/NrfE/CcsA family.</text>
</comment>
<comment type="subcellular location">
    <subcellularLocation>
        <location evidence="1">Cell inner membrane</location>
        <topology evidence="1">Multi-pass membrane protein</topology>
    </subcellularLocation>
</comment>
<evidence type="ECO:0000256" key="11">
    <source>
        <dbReference type="SAM" id="Phobius"/>
    </source>
</evidence>
<dbReference type="Pfam" id="PF16327">
    <property type="entry name" value="CcmF_C"/>
    <property type="match status" value="1"/>
</dbReference>
<feature type="region of interest" description="Disordered" evidence="10">
    <location>
        <begin position="642"/>
        <end position="661"/>
    </location>
</feature>
<dbReference type="PANTHER" id="PTHR43653:SF1">
    <property type="entry name" value="CYTOCHROME C-TYPE BIOGENESIS PROTEIN CCMF"/>
    <property type="match status" value="1"/>
</dbReference>
<feature type="transmembrane region" description="Helical" evidence="11">
    <location>
        <begin position="249"/>
        <end position="268"/>
    </location>
</feature>
<proteinExistence type="inferred from homology"/>
<feature type="transmembrane region" description="Helical" evidence="11">
    <location>
        <begin position="177"/>
        <end position="198"/>
    </location>
</feature>
<feature type="transmembrane region" description="Helical" evidence="11">
    <location>
        <begin position="210"/>
        <end position="229"/>
    </location>
</feature>
<evidence type="ECO:0000256" key="6">
    <source>
        <dbReference type="ARBA" id="ARBA00022748"/>
    </source>
</evidence>
<evidence type="ECO:0000256" key="2">
    <source>
        <dbReference type="ARBA" id="ARBA00009186"/>
    </source>
</evidence>
<dbReference type="PANTHER" id="PTHR43653">
    <property type="entry name" value="CYTOCHROME C ASSEMBLY PROTEIN-RELATED"/>
    <property type="match status" value="1"/>
</dbReference>
<feature type="compositionally biased region" description="Polar residues" evidence="10">
    <location>
        <begin position="643"/>
        <end position="661"/>
    </location>
</feature>
<gene>
    <name evidence="14" type="ORF">JOF29_000079</name>
</gene>
<feature type="transmembrane region" description="Helical" evidence="11">
    <location>
        <begin position="42"/>
        <end position="63"/>
    </location>
</feature>
<dbReference type="InterPro" id="IPR002541">
    <property type="entry name" value="Cyt_c_assembly"/>
</dbReference>
<sequence>MTSAVGWTGALLGLVSSVFLAVQGWRAQRDPAGRVQRNQLRLAVLGMVAGAVVAMAALEFALLTDDFSVSYVAETSARATPLLFKISTAWSALSGSIVLWVLVLAGYTTAVLRQVRTTDDRLGTGALAVMGAVAAFFFGLIITAANPFGILADPPVDGPGPNPILQNHLMVVIHPPMLYLGFVGFTVPFAFAVSALLLREGGVEWLRRTRRANLVAWSFLSGGLVYGAWWSYEVLGWGGYWAWDPVENVALIPWLLATAFIHSAVVQIRRGMLQAWNFVLVLATFSMTILGTLLTRSSVVSSVHSFSQSAIGPALLGFLIVVLAGGFLLFAFRGEQLASGRRPESLASREGAFVVNNVLLTLFAFVVLLGTLYPVFVEAFTGAQLSVGRPFFDRMAVPLSFTLLAAMGVGPFTPYRHAGGALMWRRLRAPVLVASLVAAALVTGGLRSVSVVAVTFLVVAMAASTVRELVTTAPALRPRPLLRLLRRHRGYWGGQVSHLGLAIIALGVVVSGQLADRASLELETGQSADVAGYSVTFEGVQSRELPNRSARVARVVIREDGRIVRVAEPTLTKYTNQVQAVGTPSVWTTPTQDLYVALSSLEQGKVGLNIYRYPYRWLLWAGGSLVMAGGLWALAARPRRRGATSQQAGDDAQSTEAGSHV</sequence>
<evidence type="ECO:0000256" key="10">
    <source>
        <dbReference type="SAM" id="MobiDB-lite"/>
    </source>
</evidence>
<dbReference type="EMBL" id="JAGINT010000001">
    <property type="protein sequence ID" value="MBP2348996.1"/>
    <property type="molecule type" value="Genomic_DNA"/>
</dbReference>
<evidence type="ECO:0000256" key="9">
    <source>
        <dbReference type="ARBA" id="ARBA00037230"/>
    </source>
</evidence>
<evidence type="ECO:0000256" key="7">
    <source>
        <dbReference type="ARBA" id="ARBA00022989"/>
    </source>
</evidence>
<evidence type="ECO:0000256" key="1">
    <source>
        <dbReference type="ARBA" id="ARBA00004429"/>
    </source>
</evidence>
<feature type="transmembrane region" description="Helical" evidence="11">
    <location>
        <begin position="353"/>
        <end position="376"/>
    </location>
</feature>
<evidence type="ECO:0000256" key="3">
    <source>
        <dbReference type="ARBA" id="ARBA00022475"/>
    </source>
</evidence>
<evidence type="ECO:0000256" key="5">
    <source>
        <dbReference type="ARBA" id="ARBA00022692"/>
    </source>
</evidence>
<dbReference type="InterPro" id="IPR003567">
    <property type="entry name" value="Cyt_c_biogenesis"/>
</dbReference>
<keyword evidence="6" id="KW-0201">Cytochrome c-type biogenesis</keyword>
<evidence type="ECO:0000259" key="12">
    <source>
        <dbReference type="Pfam" id="PF01578"/>
    </source>
</evidence>
<accession>A0ABS4UBI3</accession>
<feature type="domain" description="Cytochrome c-type biogenesis protein CcmF C-terminal" evidence="13">
    <location>
        <begin position="316"/>
        <end position="637"/>
    </location>
</feature>
<dbReference type="Proteomes" id="UP000755585">
    <property type="component" value="Unassembled WGS sequence"/>
</dbReference>
<keyword evidence="15" id="KW-1185">Reference proteome</keyword>
<keyword evidence="5 11" id="KW-0812">Transmembrane</keyword>
<evidence type="ECO:0000313" key="15">
    <source>
        <dbReference type="Proteomes" id="UP000755585"/>
    </source>
</evidence>
<feature type="transmembrane region" description="Helical" evidence="11">
    <location>
        <begin position="491"/>
        <end position="510"/>
    </location>
</feature>
<reference evidence="14 15" key="1">
    <citation type="submission" date="2021-03" db="EMBL/GenBank/DDBJ databases">
        <title>Sequencing the genomes of 1000 actinobacteria strains.</title>
        <authorList>
            <person name="Klenk H.-P."/>
        </authorList>
    </citation>
    <scope>NUCLEOTIDE SEQUENCE [LARGE SCALE GENOMIC DNA]</scope>
    <source>
        <strain evidence="14 15">DSM 18824</strain>
    </source>
</reference>
<comment type="caution">
    <text evidence="14">The sequence shown here is derived from an EMBL/GenBank/DDBJ whole genome shotgun (WGS) entry which is preliminary data.</text>
</comment>
<name>A0ABS4UBI3_9ACTN</name>
<feature type="transmembrane region" description="Helical" evidence="11">
    <location>
        <begin position="617"/>
        <end position="636"/>
    </location>
</feature>
<organism evidence="14 15">
    <name type="scientific">Kribbella aluminosa</name>
    <dbReference type="NCBI Taxonomy" id="416017"/>
    <lineage>
        <taxon>Bacteria</taxon>
        <taxon>Bacillati</taxon>
        <taxon>Actinomycetota</taxon>
        <taxon>Actinomycetes</taxon>
        <taxon>Propionibacteriales</taxon>
        <taxon>Kribbellaceae</taxon>
        <taxon>Kribbella</taxon>
    </lineage>
</organism>
<feature type="transmembrane region" description="Helical" evidence="11">
    <location>
        <begin position="452"/>
        <end position="470"/>
    </location>
</feature>
<dbReference type="InterPro" id="IPR032523">
    <property type="entry name" value="CcmF_C"/>
</dbReference>
<evidence type="ECO:0000256" key="4">
    <source>
        <dbReference type="ARBA" id="ARBA00022519"/>
    </source>
</evidence>
<feature type="transmembrane region" description="Helical" evidence="11">
    <location>
        <begin position="6"/>
        <end position="22"/>
    </location>
</feature>
<evidence type="ECO:0000313" key="14">
    <source>
        <dbReference type="EMBL" id="MBP2348996.1"/>
    </source>
</evidence>
<dbReference type="PRINTS" id="PR01410">
    <property type="entry name" value="CCBIOGENESIS"/>
</dbReference>
<dbReference type="Pfam" id="PF01578">
    <property type="entry name" value="Cytochrom_C_asm"/>
    <property type="match status" value="1"/>
</dbReference>
<feature type="transmembrane region" description="Helical" evidence="11">
    <location>
        <begin position="275"/>
        <end position="294"/>
    </location>
</feature>
<dbReference type="InterPro" id="IPR003568">
    <property type="entry name" value="Cyt_c_biogenesis_CcmF"/>
</dbReference>
<comment type="function">
    <text evidence="9">Required for the biogenesis of c-type cytochromes. Possible subunit of a heme lyase.</text>
</comment>
<protein>
    <submittedName>
        <fullName evidence="14">Cytochrome c-type biogenesis protein CcmF</fullName>
    </submittedName>
</protein>
<feature type="transmembrane region" description="Helical" evidence="11">
    <location>
        <begin position="124"/>
        <end position="145"/>
    </location>
</feature>
<feature type="transmembrane region" description="Helical" evidence="11">
    <location>
        <begin position="427"/>
        <end position="446"/>
    </location>
</feature>
<evidence type="ECO:0000259" key="13">
    <source>
        <dbReference type="Pfam" id="PF16327"/>
    </source>
</evidence>